<dbReference type="PANTHER" id="PTHR11070">
    <property type="entry name" value="UVRD / RECB / PCRA DNA HELICASE FAMILY MEMBER"/>
    <property type="match status" value="1"/>
</dbReference>
<dbReference type="Gene3D" id="3.90.320.10">
    <property type="match status" value="1"/>
</dbReference>
<dbReference type="HAMAP" id="MF_01485">
    <property type="entry name" value="RecB"/>
    <property type="match status" value="1"/>
</dbReference>
<dbReference type="Gene3D" id="1.10.486.10">
    <property type="entry name" value="PCRA, domain 4"/>
    <property type="match status" value="1"/>
</dbReference>
<dbReference type="InterPro" id="IPR011335">
    <property type="entry name" value="Restrct_endonuc-II-like"/>
</dbReference>
<dbReference type="Proteomes" id="UP000178449">
    <property type="component" value="Unassembled WGS sequence"/>
</dbReference>
<reference evidence="19 20" key="1">
    <citation type="journal article" date="2016" name="Nat. Commun.">
        <title>Thousands of microbial genomes shed light on interconnected biogeochemical processes in an aquifer system.</title>
        <authorList>
            <person name="Anantharaman K."/>
            <person name="Brown C.T."/>
            <person name="Hug L.A."/>
            <person name="Sharon I."/>
            <person name="Castelle C.J."/>
            <person name="Probst A.J."/>
            <person name="Thomas B.C."/>
            <person name="Singh A."/>
            <person name="Wilkins M.J."/>
            <person name="Karaoz U."/>
            <person name="Brodie E.L."/>
            <person name="Williams K.H."/>
            <person name="Hubbard S.S."/>
            <person name="Banfield J.F."/>
        </authorList>
    </citation>
    <scope>NUCLEOTIDE SEQUENCE [LARGE SCALE GENOMIC DNA]</scope>
</reference>
<dbReference type="InterPro" id="IPR014016">
    <property type="entry name" value="UvrD-like_ATP-bd"/>
</dbReference>
<dbReference type="EC" id="3.1.11.5" evidence="15"/>
<evidence type="ECO:0000256" key="4">
    <source>
        <dbReference type="ARBA" id="ARBA00022763"/>
    </source>
</evidence>
<evidence type="ECO:0000256" key="1">
    <source>
        <dbReference type="ARBA" id="ARBA00022722"/>
    </source>
</evidence>
<evidence type="ECO:0000256" key="14">
    <source>
        <dbReference type="ARBA" id="ARBA00048988"/>
    </source>
</evidence>
<dbReference type="Pfam" id="PF13361">
    <property type="entry name" value="UvrD_C"/>
    <property type="match status" value="2"/>
</dbReference>
<feature type="region of interest" description="DNA-binding and helicase activity, interacts with RecC" evidence="15">
    <location>
        <begin position="1"/>
        <end position="841"/>
    </location>
</feature>
<evidence type="ECO:0000259" key="17">
    <source>
        <dbReference type="PROSITE" id="PS51198"/>
    </source>
</evidence>
<keyword evidence="11 15" id="KW-0234">DNA repair</keyword>
<accession>A0A1F6G578</accession>
<evidence type="ECO:0000256" key="8">
    <source>
        <dbReference type="ARBA" id="ARBA00022840"/>
    </source>
</evidence>
<evidence type="ECO:0000313" key="20">
    <source>
        <dbReference type="Proteomes" id="UP000178449"/>
    </source>
</evidence>
<keyword evidence="12 15" id="KW-0413">Isomerase</keyword>
<comment type="similarity">
    <text evidence="15">Belongs to the helicase family. UvrD subfamily.</text>
</comment>
<sequence length="1162" mass="131376">MRSMEEFNLVTCPLNRSTLIEASAGTGKTHAITGLYLRFLLEEQLSVGQILVVSFTKASTAELVERVSKTLRTALAALTALEEPKDPLYQNWWPKRVEHKLRLQLALQSLDEARIFTIHGFCQRVLNQYAFESGQAFENRLIEDPAPLIEEVSADFWAIRSRELSWVQLEVLIAKNLGPSGLAKVFGKYTGRLEIEVLAPPYPAGELSLAQAQALFEQMVDWWEKDRAKLVELISGPGLKKGSYSEKALAACPEEMDDFLGSPLSGSKPFDRFKLFTTNWLAQQTKNNFTPPTHPFFDLAQSLLEELEIQALRTDQWLAAFLADFLIEAKTRMAAKKQLQKSQFFDDQLIELDKALSGPNGERLKFQIGQEYKAALIDEFQDTDPLQYRIFKGLFGAGALFLIGDPKQSIYAFRGADIFAYQLAQKETKGRYTMGVNWRSDPGLLTALNHLWQKHRSPFWYGFVEYSPVRPRPEAQDQMEGAAVQVYLLEQDGSLPAHGNNKTKTKINTAWARTEIPRLLASQIKQLLQSSKLGGQSLAPQDIAVLVRKNSQGEEVKAALDQQGIPNLFLGRQLLFQTEEAYDLARLLYALLNPEDARALRSALASVFFGFDAQGLETLLKDPGHLARWQAYFDHWQNEWHSKGLLMMATQLADQIEMAKGLLAKQGGQRIWSNWQQLIQSLGNGEPAAQLQLLKDRLAGNGGEKEELWADQDQRSVTIVTVHKAKGLEYPVVFCPYLWEGKSPKKPTNPIYHKKGQLVFDLHPDADNSLYEEEEFAESLRLMYVALTRAKHQVHLYFGPIGDWETSPLAWALSPCSDDREGGPYEKQKSWLKDWDSKTIKARVEELGLESGGALEIKEGAPKNYSSPPPNMPAAISPWKYKPGPNRAWRISSYSGLAQTAHQPEELGKDRDPAPLLAAVPTNLEVSLALAQFPKGAKAGLFFHDLLEHWSWSGDPKPWVQTQLTQHQFDRERWQEPLTQWLAELPKVDLGGFGMGDWGPKDQWAELEFIYPVKSLTADRLANFFAKVPGYEAYGAQLKTLGFATLTGYLKGFVDLVFRFQGRYYLADYKSNHLGNQAVLYREEALNEVMGSSHYHLQSWVYAWALHQHLSRRLPDYSYKTHFGGVYYLFLRAMEPGSQAGVHWRRPEESDLLTFGSLLGGH</sequence>
<feature type="region of interest" description="Nuclease activity, interacts with RecD and RecA" evidence="15">
    <location>
        <begin position="888"/>
        <end position="1162"/>
    </location>
</feature>
<evidence type="ECO:0000256" key="10">
    <source>
        <dbReference type="ARBA" id="ARBA00023125"/>
    </source>
</evidence>
<evidence type="ECO:0000313" key="19">
    <source>
        <dbReference type="EMBL" id="OGG93270.1"/>
    </source>
</evidence>
<comment type="catalytic activity">
    <reaction evidence="14 15">
        <text>ATP + H2O = ADP + phosphate + H(+)</text>
        <dbReference type="Rhea" id="RHEA:13065"/>
        <dbReference type="ChEBI" id="CHEBI:15377"/>
        <dbReference type="ChEBI" id="CHEBI:15378"/>
        <dbReference type="ChEBI" id="CHEBI:30616"/>
        <dbReference type="ChEBI" id="CHEBI:43474"/>
        <dbReference type="ChEBI" id="CHEBI:456216"/>
        <dbReference type="EC" id="5.6.2.4"/>
    </reaction>
</comment>
<feature type="domain" description="UvrD-like helicase C-terminal" evidence="18">
    <location>
        <begin position="474"/>
        <end position="727"/>
    </location>
</feature>
<comment type="domain">
    <text evidence="15">The N-terminal DNA-binding domain is a ssDNA-dependent ATPase and has ATP-dependent 3'-5' helicase function. This domain interacts with RecC.</text>
</comment>
<evidence type="ECO:0000256" key="6">
    <source>
        <dbReference type="ARBA" id="ARBA00022806"/>
    </source>
</evidence>
<dbReference type="AlphaFoldDB" id="A0A1F6G578"/>
<dbReference type="InterPro" id="IPR011604">
    <property type="entry name" value="PDDEXK-like_dom_sf"/>
</dbReference>
<dbReference type="CDD" id="cd22352">
    <property type="entry name" value="RecB_C-like"/>
    <property type="match status" value="1"/>
</dbReference>
<comment type="subunit">
    <text evidence="15">Heterotrimer of RecB, RecC and RecD. All subunits contribute to DNA-binding. Interacts with RecA.</text>
</comment>
<evidence type="ECO:0000256" key="2">
    <source>
        <dbReference type="ARBA" id="ARBA00022723"/>
    </source>
</evidence>
<dbReference type="PROSITE" id="PS51198">
    <property type="entry name" value="UVRD_HELICASE_ATP_BIND"/>
    <property type="match status" value="1"/>
</dbReference>
<organism evidence="19 20">
    <name type="scientific">Candidatus Lambdaproteobacteria bacterium RIFOXYD2_FULL_50_16</name>
    <dbReference type="NCBI Taxonomy" id="1817772"/>
    <lineage>
        <taxon>Bacteria</taxon>
        <taxon>Pseudomonadati</taxon>
        <taxon>Pseudomonadota</taxon>
        <taxon>Candidatus Lambdaproteobacteria</taxon>
    </lineage>
</organism>
<evidence type="ECO:0000256" key="9">
    <source>
        <dbReference type="ARBA" id="ARBA00022842"/>
    </source>
</evidence>
<dbReference type="GO" id="GO:0043138">
    <property type="term" value="F:3'-5' DNA helicase activity"/>
    <property type="evidence" value="ECO:0007669"/>
    <property type="project" value="UniProtKB-UniRule"/>
</dbReference>
<dbReference type="GO" id="GO:0016887">
    <property type="term" value="F:ATP hydrolysis activity"/>
    <property type="evidence" value="ECO:0007669"/>
    <property type="project" value="RHEA"/>
</dbReference>
<keyword evidence="8 15" id="KW-0067">ATP-binding</keyword>
<comment type="domain">
    <text evidence="15">The C-terminal domain has nuclease activity and interacts with RecD. It interacts with RecA, facilitating its loading onto ssDNA.</text>
</comment>
<dbReference type="SUPFAM" id="SSF52980">
    <property type="entry name" value="Restriction endonuclease-like"/>
    <property type="match status" value="1"/>
</dbReference>
<gene>
    <name evidence="15" type="primary">recB</name>
    <name evidence="19" type="ORF">A2527_13565</name>
</gene>
<dbReference type="EC" id="5.6.2.4" evidence="15"/>
<evidence type="ECO:0000256" key="15">
    <source>
        <dbReference type="HAMAP-Rule" id="MF_01485"/>
    </source>
</evidence>
<protein>
    <recommendedName>
        <fullName evidence="15">RecBCD enzyme subunit RecB</fullName>
        <ecNumber evidence="15">3.1.11.5</ecNumber>
        <ecNumber evidence="15">5.6.2.4</ecNumber>
    </recommendedName>
    <alternativeName>
        <fullName evidence="15">DNA 3'-5' helicase subunit RecB</fullName>
    </alternativeName>
    <alternativeName>
        <fullName evidence="15">Exonuclease V subunit RecB</fullName>
        <shortName evidence="15">ExoV subunit RecB</shortName>
    </alternativeName>
    <alternativeName>
        <fullName evidence="15">Helicase/nuclease RecBCD subunit RecB</fullName>
    </alternativeName>
</protein>
<name>A0A1F6G578_9PROT</name>
<evidence type="ECO:0000256" key="5">
    <source>
        <dbReference type="ARBA" id="ARBA00022801"/>
    </source>
</evidence>
<dbReference type="InterPro" id="IPR004586">
    <property type="entry name" value="RecB"/>
</dbReference>
<feature type="domain" description="UvrD-like helicase ATP-binding" evidence="17">
    <location>
        <begin position="1"/>
        <end position="441"/>
    </location>
</feature>
<dbReference type="GO" id="GO:0005524">
    <property type="term" value="F:ATP binding"/>
    <property type="evidence" value="ECO:0007669"/>
    <property type="project" value="UniProtKB-UniRule"/>
</dbReference>
<comment type="function">
    <text evidence="15">A helicase/nuclease that prepares dsDNA breaks (DSB) for recombinational DNA repair. Binds to DSBs and unwinds DNA via a highly rapid and processive ATP-dependent bidirectional helicase activity. Unwinds dsDNA until it encounters a Chi (crossover hotspot instigator) sequence from the 3' direction. Cuts ssDNA a few nucleotides 3' to the Chi site. The properties and activities of the enzyme are changed at Chi. The Chi-altered holoenzyme produces a long 3'-ssDNA overhang and facilitates RecA-binding to the ssDNA for homologous DNA recombination and repair. Holoenzyme degrades any linearized DNA that is unable to undergo homologous recombination. In the holoenzyme this subunit contributes ATPase, 3'-5' helicase, exonuclease activity and loads RecA onto ssDNA.</text>
</comment>
<keyword evidence="6 15" id="KW-0347">Helicase</keyword>
<keyword evidence="1 15" id="KW-0540">Nuclease</keyword>
<proteinExistence type="inferred from homology"/>
<keyword evidence="3 15" id="KW-0547">Nucleotide-binding</keyword>
<keyword evidence="9 15" id="KW-0460">Magnesium</keyword>
<evidence type="ECO:0000256" key="11">
    <source>
        <dbReference type="ARBA" id="ARBA00023204"/>
    </source>
</evidence>
<dbReference type="GO" id="GO:0009338">
    <property type="term" value="C:exodeoxyribonuclease V complex"/>
    <property type="evidence" value="ECO:0007669"/>
    <property type="project" value="TreeGrafter"/>
</dbReference>
<dbReference type="GO" id="GO:0000287">
    <property type="term" value="F:magnesium ion binding"/>
    <property type="evidence" value="ECO:0007669"/>
    <property type="project" value="UniProtKB-UniRule"/>
</dbReference>
<dbReference type="EMBL" id="MFNE01000052">
    <property type="protein sequence ID" value="OGG93270.1"/>
    <property type="molecule type" value="Genomic_DNA"/>
</dbReference>
<dbReference type="InterPro" id="IPR027417">
    <property type="entry name" value="P-loop_NTPase"/>
</dbReference>
<evidence type="ECO:0000256" key="12">
    <source>
        <dbReference type="ARBA" id="ARBA00023235"/>
    </source>
</evidence>
<evidence type="ECO:0000256" key="13">
    <source>
        <dbReference type="ARBA" id="ARBA00034617"/>
    </source>
</evidence>
<dbReference type="GO" id="GO:0003677">
    <property type="term" value="F:DNA binding"/>
    <property type="evidence" value="ECO:0007669"/>
    <property type="project" value="UniProtKB-UniRule"/>
</dbReference>
<dbReference type="InterPro" id="IPR000212">
    <property type="entry name" value="DNA_helicase_UvrD/REP"/>
</dbReference>
<dbReference type="PANTHER" id="PTHR11070:SF23">
    <property type="entry name" value="RECBCD ENZYME SUBUNIT RECB"/>
    <property type="match status" value="1"/>
</dbReference>
<dbReference type="InterPro" id="IPR038726">
    <property type="entry name" value="PDDEXK_AddAB-type"/>
</dbReference>
<dbReference type="GO" id="GO:0008854">
    <property type="term" value="F:exodeoxyribonuclease V activity"/>
    <property type="evidence" value="ECO:0007669"/>
    <property type="project" value="UniProtKB-EC"/>
</dbReference>
<dbReference type="Gene3D" id="1.10.3170.10">
    <property type="entry name" value="Recbcd, chain B, domain 2"/>
    <property type="match status" value="1"/>
</dbReference>
<comment type="cofactor">
    <cofactor evidence="15">
        <name>Mg(2+)</name>
        <dbReference type="ChEBI" id="CHEBI:18420"/>
    </cofactor>
    <text evidence="15">Binds 1 Mg(2+) ion per subunit.</text>
</comment>
<dbReference type="STRING" id="1817772.A2527_13565"/>
<evidence type="ECO:0000259" key="18">
    <source>
        <dbReference type="PROSITE" id="PS51217"/>
    </source>
</evidence>
<feature type="binding site" evidence="15">
    <location>
        <position position="944"/>
    </location>
    <ligand>
        <name>Mg(2+)</name>
        <dbReference type="ChEBI" id="CHEBI:18420"/>
    </ligand>
</feature>
<feature type="binding site" evidence="15">
    <location>
        <position position="1055"/>
    </location>
    <ligand>
        <name>Mg(2+)</name>
        <dbReference type="ChEBI" id="CHEBI:18420"/>
    </ligand>
</feature>
<dbReference type="Pfam" id="PF00580">
    <property type="entry name" value="UvrD-helicase"/>
    <property type="match status" value="1"/>
</dbReference>
<evidence type="ECO:0000256" key="7">
    <source>
        <dbReference type="ARBA" id="ARBA00022839"/>
    </source>
</evidence>
<dbReference type="GO" id="GO:0005829">
    <property type="term" value="C:cytosol"/>
    <property type="evidence" value="ECO:0007669"/>
    <property type="project" value="TreeGrafter"/>
</dbReference>
<evidence type="ECO:0000256" key="16">
    <source>
        <dbReference type="PROSITE-ProRule" id="PRU00560"/>
    </source>
</evidence>
<evidence type="ECO:0000256" key="3">
    <source>
        <dbReference type="ARBA" id="ARBA00022741"/>
    </source>
</evidence>
<comment type="catalytic activity">
    <reaction evidence="13 15">
        <text>Couples ATP hydrolysis with the unwinding of duplex DNA by translocating in the 3'-5' direction.</text>
        <dbReference type="EC" id="5.6.2.4"/>
    </reaction>
</comment>
<keyword evidence="5 15" id="KW-0378">Hydrolase</keyword>
<keyword evidence="4 15" id="KW-0227">DNA damage</keyword>
<dbReference type="Pfam" id="PF12705">
    <property type="entry name" value="PDDEXK_1"/>
    <property type="match status" value="1"/>
</dbReference>
<keyword evidence="2 15" id="KW-0479">Metal-binding</keyword>
<comment type="caution">
    <text evidence="19">The sequence shown here is derived from an EMBL/GenBank/DDBJ whole genome shotgun (WGS) entry which is preliminary data.</text>
</comment>
<feature type="binding site" evidence="16">
    <location>
        <begin position="22"/>
        <end position="29"/>
    </location>
    <ligand>
        <name>ATP</name>
        <dbReference type="ChEBI" id="CHEBI:30616"/>
    </ligand>
</feature>
<dbReference type="InterPro" id="IPR014017">
    <property type="entry name" value="DNA_helicase_UvrD-like_C"/>
</dbReference>
<comment type="miscellaneous">
    <text evidence="15">In the RecBCD complex, RecB has a slow 3'-5' helicase, an exonuclease activity and loads RecA onto ssDNA, RecD has a fast 5'-3' helicase activity, while RecC stimulates the ATPase and processivity of the RecB helicase and contributes to recognition of the Chi site.</text>
</comment>
<keyword evidence="10 15" id="KW-0238">DNA-binding</keyword>
<feature type="binding site" evidence="15">
    <location>
        <position position="1068"/>
    </location>
    <ligand>
        <name>Mg(2+)</name>
        <dbReference type="ChEBI" id="CHEBI:18420"/>
    </ligand>
</feature>
<feature type="active site" description="For nuclease activity" evidence="15">
    <location>
        <position position="1068"/>
    </location>
</feature>
<dbReference type="Gene3D" id="3.40.50.300">
    <property type="entry name" value="P-loop containing nucleotide triphosphate hydrolases"/>
    <property type="match status" value="2"/>
</dbReference>
<dbReference type="GO" id="GO:0000724">
    <property type="term" value="P:double-strand break repair via homologous recombination"/>
    <property type="evidence" value="ECO:0007669"/>
    <property type="project" value="UniProtKB-UniRule"/>
</dbReference>
<comment type="catalytic activity">
    <reaction evidence="15">
        <text>Exonucleolytic cleavage (in the presence of ATP) in either 5'- to 3'- or 3'- to 5'-direction to yield 5'-phosphooligonucleotides.</text>
        <dbReference type="EC" id="3.1.11.5"/>
    </reaction>
</comment>
<dbReference type="PROSITE" id="PS51217">
    <property type="entry name" value="UVRD_HELICASE_CTER"/>
    <property type="match status" value="1"/>
</dbReference>
<keyword evidence="7 15" id="KW-0269">Exonuclease</keyword>
<dbReference type="NCBIfam" id="TIGR00609">
    <property type="entry name" value="recB"/>
    <property type="match status" value="1"/>
</dbReference>
<dbReference type="SUPFAM" id="SSF52540">
    <property type="entry name" value="P-loop containing nucleoside triphosphate hydrolases"/>
    <property type="match status" value="1"/>
</dbReference>